<dbReference type="GO" id="GO:0047223">
    <property type="term" value="F:beta-1,3-galactosyl-O-glycosyl-glycoprotein beta-1,3-N-acetylglucosaminyltransferase activity"/>
    <property type="evidence" value="ECO:0007669"/>
    <property type="project" value="TreeGrafter"/>
</dbReference>
<gene>
    <name evidence="4" type="ORF">C7M84_017927</name>
</gene>
<dbReference type="PANTHER" id="PTHR46396:SF2">
    <property type="entry name" value="ILEI_PANDER DOMAIN-CONTAINING PROTEIN"/>
    <property type="match status" value="1"/>
</dbReference>
<evidence type="ECO:0000256" key="2">
    <source>
        <dbReference type="SAM" id="Phobius"/>
    </source>
</evidence>
<dbReference type="InterPro" id="IPR039477">
    <property type="entry name" value="ILEI/PANDER_dom"/>
</dbReference>
<dbReference type="GO" id="GO:0000139">
    <property type="term" value="C:Golgi membrane"/>
    <property type="evidence" value="ECO:0007669"/>
    <property type="project" value="TreeGrafter"/>
</dbReference>
<evidence type="ECO:0000256" key="1">
    <source>
        <dbReference type="SAM" id="MobiDB-lite"/>
    </source>
</evidence>
<dbReference type="EMBL" id="QCYY01003312">
    <property type="protein sequence ID" value="ROT64154.1"/>
    <property type="molecule type" value="Genomic_DNA"/>
</dbReference>
<feature type="transmembrane region" description="Helical" evidence="2">
    <location>
        <begin position="503"/>
        <end position="524"/>
    </location>
</feature>
<dbReference type="GO" id="GO:0016266">
    <property type="term" value="P:protein O-linked glycosylation via N-acetyl-galactosamine"/>
    <property type="evidence" value="ECO:0007669"/>
    <property type="project" value="TreeGrafter"/>
</dbReference>
<name>A0A3R7PZ68_PENVA</name>
<dbReference type="InterPro" id="IPR052463">
    <property type="entry name" value="O-linked_mannose_GnT"/>
</dbReference>
<dbReference type="AlphaFoldDB" id="A0A3R7PZ68"/>
<protein>
    <recommendedName>
        <fullName evidence="3">ILEI/PANDER domain-containing protein</fullName>
    </recommendedName>
</protein>
<feature type="domain" description="ILEI/PANDER" evidence="3">
    <location>
        <begin position="190"/>
        <end position="278"/>
    </location>
</feature>
<reference evidence="4 5" key="2">
    <citation type="submission" date="2019-01" db="EMBL/GenBank/DDBJ databases">
        <title>The decoding of complex shrimp genome reveals the adaptation for benthos swimmer, frequently molting mechanism and breeding impact on genome.</title>
        <authorList>
            <person name="Sun Y."/>
            <person name="Gao Y."/>
            <person name="Yu Y."/>
        </authorList>
    </citation>
    <scope>NUCLEOTIDE SEQUENCE [LARGE SCALE GENOMIC DNA]</scope>
    <source>
        <tissue evidence="4">Muscle</tissue>
    </source>
</reference>
<feature type="transmembrane region" description="Helical" evidence="2">
    <location>
        <begin position="9"/>
        <end position="28"/>
    </location>
</feature>
<keyword evidence="2" id="KW-1133">Transmembrane helix</keyword>
<dbReference type="OrthoDB" id="6355844at2759"/>
<evidence type="ECO:0000259" key="3">
    <source>
        <dbReference type="Pfam" id="PF15711"/>
    </source>
</evidence>
<dbReference type="PANTHER" id="PTHR46396">
    <property type="entry name" value="PROTEIN O-LINKED-MANNOSE BETA-1,2-N-ACETYLGLUCOSAMINYLTRANSFERASE 1"/>
    <property type="match status" value="1"/>
</dbReference>
<keyword evidence="2" id="KW-0812">Transmembrane</keyword>
<evidence type="ECO:0000313" key="4">
    <source>
        <dbReference type="EMBL" id="ROT64154.1"/>
    </source>
</evidence>
<feature type="compositionally biased region" description="Pro residues" evidence="1">
    <location>
        <begin position="99"/>
        <end position="108"/>
    </location>
</feature>
<reference evidence="4 5" key="1">
    <citation type="submission" date="2018-04" db="EMBL/GenBank/DDBJ databases">
        <authorList>
            <person name="Zhang X."/>
            <person name="Yuan J."/>
            <person name="Li F."/>
            <person name="Xiang J."/>
        </authorList>
    </citation>
    <scope>NUCLEOTIDE SEQUENCE [LARGE SCALE GENOMIC DNA]</scope>
    <source>
        <tissue evidence="4">Muscle</tissue>
    </source>
</reference>
<accession>A0A3R7PZ68</accession>
<evidence type="ECO:0000313" key="5">
    <source>
        <dbReference type="Proteomes" id="UP000283509"/>
    </source>
</evidence>
<sequence length="537" mass="59966">MPLSKTQRITGIIVLNLLYIIILIYLNFDVKTTHDNTWAVIRRLQRTKIRLQDGGEGTPDQPDGTAEDAVEARDKGATEEDFRVGDLPAGREAKRSPSPQHPSQPPGDAPSRDTLTPPGEFLHPTTDAGTESKESRGVVEDGGKGRMEDMLLEVTVNATGVTLSVDGEQVYSMLNKTRPWGNGTARLHAGIHLLTLHQFTGKVMRSDLYMTWQPTSEAQFLAEMNRIQDGRLLVIMGAPRFLTYVAEETLDSIARLGSDFVEGLSIMDSWCFVFHKGGKVFSDAISTSESTPRELPDVSPLSIAITVPRKPPQRCKWYDENNLGERATFCETYEGYGDFCRCEGTPWTPDPSKGPDYPMTEAIPLAIVTSRRLPNVLKQVSQVWASRGGKRTPITLFVDGHSPEARDLSRLLNVSVVEHDNPPSFSAPLFSLFSPFSVHYPLFSPHSPLFLSFHFPFSSFHYPLFISLLKLSFLFFLPTILSLFLSFHFLLSTRLSLALSPTSFLILVFSPLFYLLFLFCPLLSAPPTILYDHVHQD</sequence>
<organism evidence="4 5">
    <name type="scientific">Penaeus vannamei</name>
    <name type="common">Whiteleg shrimp</name>
    <name type="synonym">Litopenaeus vannamei</name>
    <dbReference type="NCBI Taxonomy" id="6689"/>
    <lineage>
        <taxon>Eukaryota</taxon>
        <taxon>Metazoa</taxon>
        <taxon>Ecdysozoa</taxon>
        <taxon>Arthropoda</taxon>
        <taxon>Crustacea</taxon>
        <taxon>Multicrustacea</taxon>
        <taxon>Malacostraca</taxon>
        <taxon>Eumalacostraca</taxon>
        <taxon>Eucarida</taxon>
        <taxon>Decapoda</taxon>
        <taxon>Dendrobranchiata</taxon>
        <taxon>Penaeoidea</taxon>
        <taxon>Penaeidae</taxon>
        <taxon>Penaeus</taxon>
    </lineage>
</organism>
<feature type="transmembrane region" description="Helical" evidence="2">
    <location>
        <begin position="464"/>
        <end position="491"/>
    </location>
</feature>
<feature type="region of interest" description="Disordered" evidence="1">
    <location>
        <begin position="52"/>
        <end position="144"/>
    </location>
</feature>
<proteinExistence type="predicted"/>
<dbReference type="Pfam" id="PF15711">
    <property type="entry name" value="ILEI"/>
    <property type="match status" value="1"/>
</dbReference>
<keyword evidence="2" id="KW-0472">Membrane</keyword>
<keyword evidence="5" id="KW-1185">Reference proteome</keyword>
<dbReference type="Proteomes" id="UP000283509">
    <property type="component" value="Unassembled WGS sequence"/>
</dbReference>
<feature type="compositionally biased region" description="Basic and acidic residues" evidence="1">
    <location>
        <begin position="130"/>
        <end position="144"/>
    </location>
</feature>
<comment type="caution">
    <text evidence="4">The sequence shown here is derived from an EMBL/GenBank/DDBJ whole genome shotgun (WGS) entry which is preliminary data.</text>
</comment>
<dbReference type="STRING" id="6689.A0A3R7PZ68"/>
<feature type="compositionally biased region" description="Basic and acidic residues" evidence="1">
    <location>
        <begin position="70"/>
        <end position="95"/>
    </location>
</feature>